<gene>
    <name evidence="1" type="ORF">GXM_03544</name>
</gene>
<protein>
    <submittedName>
        <fullName evidence="1">Uncharacterized protein</fullName>
    </submittedName>
</protein>
<keyword evidence="2" id="KW-1185">Reference proteome</keyword>
<name>A0A5P8W0F1_9NOSO</name>
<dbReference type="AlphaFoldDB" id="A0A5P8W0F1"/>
<sequence>MAVEKALYKLGLNSKQLPDRLDTISICVCCTQIDIVLNLSPASGANF</sequence>
<evidence type="ECO:0000313" key="2">
    <source>
        <dbReference type="Proteomes" id="UP000326678"/>
    </source>
</evidence>
<accession>A0A5P8W0F1</accession>
<reference evidence="1 2" key="1">
    <citation type="submission" date="2019-10" db="EMBL/GenBank/DDBJ databases">
        <title>Genomic and transcriptomic insights into the perfect genentic adaptation of a filamentous nitrogen-fixing cyanobacterium to rice fields.</title>
        <authorList>
            <person name="Chen Z."/>
        </authorList>
    </citation>
    <scope>NUCLEOTIDE SEQUENCE [LARGE SCALE GENOMIC DNA]</scope>
    <source>
        <strain evidence="1">CCNUC1</strain>
    </source>
</reference>
<proteinExistence type="predicted"/>
<dbReference type="KEGG" id="nsh:GXM_03544"/>
<evidence type="ECO:0000313" key="1">
    <source>
        <dbReference type="EMBL" id="QFS46064.1"/>
    </source>
</evidence>
<dbReference type="EMBL" id="CP045226">
    <property type="protein sequence ID" value="QFS46064.1"/>
    <property type="molecule type" value="Genomic_DNA"/>
</dbReference>
<dbReference type="Proteomes" id="UP000326678">
    <property type="component" value="Chromosome Gxm1"/>
</dbReference>
<organism evidence="1 2">
    <name type="scientific">Nostoc sphaeroides CCNUC1</name>
    <dbReference type="NCBI Taxonomy" id="2653204"/>
    <lineage>
        <taxon>Bacteria</taxon>
        <taxon>Bacillati</taxon>
        <taxon>Cyanobacteriota</taxon>
        <taxon>Cyanophyceae</taxon>
        <taxon>Nostocales</taxon>
        <taxon>Nostocaceae</taxon>
        <taxon>Nostoc</taxon>
    </lineage>
</organism>